<evidence type="ECO:0000256" key="1">
    <source>
        <dbReference type="SAM" id="Phobius"/>
    </source>
</evidence>
<evidence type="ECO:0000313" key="4">
    <source>
        <dbReference type="Proteomes" id="UP001223547"/>
    </source>
</evidence>
<dbReference type="Proteomes" id="UP001223547">
    <property type="component" value="Unassembled WGS sequence"/>
</dbReference>
<dbReference type="EMBL" id="JASSQD010000001">
    <property type="protein sequence ID" value="MDK9557992.1"/>
    <property type="molecule type" value="Genomic_DNA"/>
</dbReference>
<keyword evidence="4" id="KW-1185">Reference proteome</keyword>
<sequence>MKKLSPVKGKQSGIAAIEFMVAAPLLIVIVFAVTEFAWAFHQYHTMTRATRDGARHMASGALIGSVGMIYLDTSLVQETGNLVVYGNTTGAGDPLLPRWTRADVTVTSPDASHIRVSAIYNYVPLVGRIPAFYGGTPLSLSFQMQSTVEMRAL</sequence>
<dbReference type="RefSeq" id="WP_219865582.1">
    <property type="nucleotide sequence ID" value="NZ_JASSQD010000001.1"/>
</dbReference>
<protein>
    <submittedName>
        <fullName evidence="3">TadE/TadG family type IV pilus assembly protein</fullName>
    </submittedName>
</protein>
<keyword evidence="1" id="KW-0472">Membrane</keyword>
<name>A0ABT7HDJ7_9GAMM</name>
<dbReference type="InterPro" id="IPR012495">
    <property type="entry name" value="TadE-like_dom"/>
</dbReference>
<gene>
    <name evidence="3" type="ORF">QQF73_10190</name>
</gene>
<evidence type="ECO:0000259" key="2">
    <source>
        <dbReference type="Pfam" id="PF07811"/>
    </source>
</evidence>
<feature type="transmembrane region" description="Helical" evidence="1">
    <location>
        <begin position="12"/>
        <end position="33"/>
    </location>
</feature>
<keyword evidence="1" id="KW-1133">Transmembrane helix</keyword>
<comment type="caution">
    <text evidence="3">The sequence shown here is derived from an EMBL/GenBank/DDBJ whole genome shotgun (WGS) entry which is preliminary data.</text>
</comment>
<keyword evidence="1" id="KW-0812">Transmembrane</keyword>
<proteinExistence type="predicted"/>
<evidence type="ECO:0000313" key="3">
    <source>
        <dbReference type="EMBL" id="MDK9557992.1"/>
    </source>
</evidence>
<reference evidence="3 4" key="1">
    <citation type="submission" date="2023-05" db="EMBL/GenBank/DDBJ databases">
        <title>Marinobacter albus sp. nov., a marine bacterium isolated from sand in a coastal intertidal zone of huludao.</title>
        <authorList>
            <person name="Deng T."/>
        </authorList>
    </citation>
    <scope>NUCLEOTIDE SEQUENCE [LARGE SCALE GENOMIC DNA]</scope>
    <source>
        <strain evidence="3 4">M216</strain>
    </source>
</reference>
<accession>A0ABT7HDJ7</accession>
<organism evidence="3 4">
    <name type="scientific">Marinobacter albus</name>
    <dbReference type="NCBI Taxonomy" id="3030833"/>
    <lineage>
        <taxon>Bacteria</taxon>
        <taxon>Pseudomonadati</taxon>
        <taxon>Pseudomonadota</taxon>
        <taxon>Gammaproteobacteria</taxon>
        <taxon>Pseudomonadales</taxon>
        <taxon>Marinobacteraceae</taxon>
        <taxon>Marinobacter</taxon>
    </lineage>
</organism>
<dbReference type="Pfam" id="PF07811">
    <property type="entry name" value="TadE"/>
    <property type="match status" value="1"/>
</dbReference>
<feature type="domain" description="TadE-like" evidence="2">
    <location>
        <begin position="13"/>
        <end position="55"/>
    </location>
</feature>